<protein>
    <submittedName>
        <fullName evidence="7">MFS transporter</fullName>
    </submittedName>
</protein>
<keyword evidence="3 5" id="KW-1133">Transmembrane helix</keyword>
<feature type="transmembrane region" description="Helical" evidence="5">
    <location>
        <begin position="151"/>
        <end position="171"/>
    </location>
</feature>
<feature type="transmembrane region" description="Helical" evidence="5">
    <location>
        <begin position="64"/>
        <end position="86"/>
    </location>
</feature>
<keyword evidence="4 5" id="KW-0472">Membrane</keyword>
<dbReference type="Pfam" id="PF07690">
    <property type="entry name" value="MFS_1"/>
    <property type="match status" value="1"/>
</dbReference>
<evidence type="ECO:0000313" key="8">
    <source>
        <dbReference type="Proteomes" id="UP001501414"/>
    </source>
</evidence>
<evidence type="ECO:0000256" key="2">
    <source>
        <dbReference type="ARBA" id="ARBA00022692"/>
    </source>
</evidence>
<dbReference type="PANTHER" id="PTHR23508:SF10">
    <property type="entry name" value="CARBOXYLIC ACID TRANSPORTER PROTEIN HOMOLOG"/>
    <property type="match status" value="1"/>
</dbReference>
<reference evidence="8" key="1">
    <citation type="journal article" date="2019" name="Int. J. Syst. Evol. Microbiol.">
        <title>The Global Catalogue of Microorganisms (GCM) 10K type strain sequencing project: providing services to taxonomists for standard genome sequencing and annotation.</title>
        <authorList>
            <consortium name="The Broad Institute Genomics Platform"/>
            <consortium name="The Broad Institute Genome Sequencing Center for Infectious Disease"/>
            <person name="Wu L."/>
            <person name="Ma J."/>
        </authorList>
    </citation>
    <scope>NUCLEOTIDE SEQUENCE [LARGE SCALE GENOMIC DNA]</scope>
    <source>
        <strain evidence="8">JCM 11896</strain>
    </source>
</reference>
<dbReference type="InterPro" id="IPR011701">
    <property type="entry name" value="MFS"/>
</dbReference>
<feature type="transmembrane region" description="Helical" evidence="5">
    <location>
        <begin position="93"/>
        <end position="110"/>
    </location>
</feature>
<dbReference type="PANTHER" id="PTHR23508">
    <property type="entry name" value="CARBOXYLIC ACID TRANSPORTER PROTEIN HOMOLOG"/>
    <property type="match status" value="1"/>
</dbReference>
<feature type="transmembrane region" description="Helical" evidence="5">
    <location>
        <begin position="325"/>
        <end position="343"/>
    </location>
</feature>
<feature type="transmembrane region" description="Helical" evidence="5">
    <location>
        <begin position="389"/>
        <end position="412"/>
    </location>
</feature>
<feature type="transmembrane region" description="Helical" evidence="5">
    <location>
        <begin position="355"/>
        <end position="377"/>
    </location>
</feature>
<dbReference type="InterPro" id="IPR036259">
    <property type="entry name" value="MFS_trans_sf"/>
</dbReference>
<sequence length="447" mass="45409">MIRPARSRTRVGTDPGGNERMSGRALAIVVLGAVTMLLDGFDNQLLGFAVLQIVDEFGSSRAEFGWVFAVGFVGIGVGTALGGLVGDRIGRKPCLILAVLVFGTFTLISATTGGTLAFACCRIVAGVGLGMALPAVTSLVAEFTPARWRHLAIAVSIACIPGGALVGGLVAAAVLPRWGWRELYLIGGVVPLLLVVVLALVLLESPQFLAARGRPGDDERRAAVLRRTGRAVVPPAPDPIAAGAGTGSPRALLGRELRRDSLALWGAFFFSLLGVFSFFSWGPSLLQANGYSLAAASLSITLYNAGGIVVALVAGVLIGRIGSRPVMLALAAGAALSAGWLLLVPPVDGTTGITFVAQIVLHGGCFAGLQTVLYNLASHIYPAGIRATGVGAAGTVGRAGAITAALVAGGLVGAAGHGFLLLLLAAATLAGASLLLVRRHVPARRGT</sequence>
<dbReference type="InterPro" id="IPR005829">
    <property type="entry name" value="Sugar_transporter_CS"/>
</dbReference>
<keyword evidence="8" id="KW-1185">Reference proteome</keyword>
<evidence type="ECO:0000256" key="1">
    <source>
        <dbReference type="ARBA" id="ARBA00004651"/>
    </source>
</evidence>
<feature type="transmembrane region" description="Helical" evidence="5">
    <location>
        <begin position="418"/>
        <end position="437"/>
    </location>
</feature>
<dbReference type="Proteomes" id="UP001501414">
    <property type="component" value="Unassembled WGS sequence"/>
</dbReference>
<proteinExistence type="predicted"/>
<dbReference type="PROSITE" id="PS50850">
    <property type="entry name" value="MFS"/>
    <property type="match status" value="1"/>
</dbReference>
<feature type="transmembrane region" description="Helical" evidence="5">
    <location>
        <begin position="116"/>
        <end position="139"/>
    </location>
</feature>
<evidence type="ECO:0000259" key="6">
    <source>
        <dbReference type="PROSITE" id="PS50850"/>
    </source>
</evidence>
<dbReference type="PROSITE" id="PS00217">
    <property type="entry name" value="SUGAR_TRANSPORT_2"/>
    <property type="match status" value="1"/>
</dbReference>
<comment type="subcellular location">
    <subcellularLocation>
        <location evidence="1">Cell membrane</location>
        <topology evidence="1">Multi-pass membrane protein</topology>
    </subcellularLocation>
</comment>
<feature type="transmembrane region" description="Helical" evidence="5">
    <location>
        <begin position="183"/>
        <end position="203"/>
    </location>
</feature>
<dbReference type="InterPro" id="IPR020846">
    <property type="entry name" value="MFS_dom"/>
</dbReference>
<evidence type="ECO:0000256" key="5">
    <source>
        <dbReference type="SAM" id="Phobius"/>
    </source>
</evidence>
<dbReference type="RefSeq" id="WP_344026775.1">
    <property type="nucleotide sequence ID" value="NZ_BAAAJK010000034.1"/>
</dbReference>
<dbReference type="Gene3D" id="1.20.1250.20">
    <property type="entry name" value="MFS general substrate transporter like domains"/>
    <property type="match status" value="1"/>
</dbReference>
<evidence type="ECO:0000256" key="3">
    <source>
        <dbReference type="ARBA" id="ARBA00022989"/>
    </source>
</evidence>
<feature type="transmembrane region" description="Helical" evidence="5">
    <location>
        <begin position="262"/>
        <end position="281"/>
    </location>
</feature>
<organism evidence="7 8">
    <name type="scientific">Pseudonocardia kongjuensis</name>
    <dbReference type="NCBI Taxonomy" id="102227"/>
    <lineage>
        <taxon>Bacteria</taxon>
        <taxon>Bacillati</taxon>
        <taxon>Actinomycetota</taxon>
        <taxon>Actinomycetes</taxon>
        <taxon>Pseudonocardiales</taxon>
        <taxon>Pseudonocardiaceae</taxon>
        <taxon>Pseudonocardia</taxon>
    </lineage>
</organism>
<gene>
    <name evidence="7" type="ORF">GCM10009613_50380</name>
</gene>
<feature type="transmembrane region" description="Helical" evidence="5">
    <location>
        <begin position="293"/>
        <end position="318"/>
    </location>
</feature>
<comment type="caution">
    <text evidence="7">The sequence shown here is derived from an EMBL/GenBank/DDBJ whole genome shotgun (WGS) entry which is preliminary data.</text>
</comment>
<feature type="transmembrane region" description="Helical" evidence="5">
    <location>
        <begin position="21"/>
        <end position="38"/>
    </location>
</feature>
<evidence type="ECO:0000313" key="7">
    <source>
        <dbReference type="EMBL" id="GAA1397535.1"/>
    </source>
</evidence>
<dbReference type="SUPFAM" id="SSF103473">
    <property type="entry name" value="MFS general substrate transporter"/>
    <property type="match status" value="1"/>
</dbReference>
<keyword evidence="2 5" id="KW-0812">Transmembrane</keyword>
<accession>A0ABP4IV77</accession>
<name>A0ABP4IV77_9PSEU</name>
<evidence type="ECO:0000256" key="4">
    <source>
        <dbReference type="ARBA" id="ARBA00023136"/>
    </source>
</evidence>
<feature type="domain" description="Major facilitator superfamily (MFS) profile" evidence="6">
    <location>
        <begin position="28"/>
        <end position="445"/>
    </location>
</feature>
<dbReference type="EMBL" id="BAAAJK010000034">
    <property type="protein sequence ID" value="GAA1397535.1"/>
    <property type="molecule type" value="Genomic_DNA"/>
</dbReference>